<sequence length="249" mass="27642">MPKGSWKVPKSKASGHSVSSSKKEYIKGRRRPAPAPQQNHAALYLRVSTPDQKPDLQYDGLRAYAERAGLTIVGEYCDIAVSGRREGRPKLNALMTRARNRELDCVLVWKFDRFARSTRHLLTALEEFDHLGVRFISLQDQIDTASPMGRAMFTIIGAMAELESSLISERVTAGMKAAAARGKHLGRPRLSSRLVEEIETLATATDLSIRKIQEAVEGRASRGRVGEIVKQARSRNKNGRPALAMEDHP</sequence>
<name>A0A512HNF5_9HYPH</name>
<proteinExistence type="predicted"/>
<evidence type="ECO:0000256" key="3">
    <source>
        <dbReference type="ARBA" id="ARBA00023172"/>
    </source>
</evidence>
<dbReference type="InterPro" id="IPR050639">
    <property type="entry name" value="SSR_resolvase"/>
</dbReference>
<dbReference type="PROSITE" id="PS00397">
    <property type="entry name" value="RECOMBINASES_1"/>
    <property type="match status" value="1"/>
</dbReference>
<evidence type="ECO:0000256" key="5">
    <source>
        <dbReference type="PROSITE-ProRule" id="PRU10137"/>
    </source>
</evidence>
<dbReference type="Gene3D" id="3.40.50.1390">
    <property type="entry name" value="Resolvase, N-terminal catalytic domain"/>
    <property type="match status" value="1"/>
</dbReference>
<gene>
    <name evidence="8" type="ORF">RNA01_39030</name>
</gene>
<dbReference type="CDD" id="cd03768">
    <property type="entry name" value="SR_ResInv"/>
    <property type="match status" value="1"/>
</dbReference>
<dbReference type="InterPro" id="IPR006118">
    <property type="entry name" value="Recombinase_CS"/>
</dbReference>
<dbReference type="InterPro" id="IPR006119">
    <property type="entry name" value="Resolv_N"/>
</dbReference>
<organism evidence="8 9">
    <name type="scientific">Ciceribacter naphthalenivorans</name>
    <dbReference type="NCBI Taxonomy" id="1118451"/>
    <lineage>
        <taxon>Bacteria</taxon>
        <taxon>Pseudomonadati</taxon>
        <taxon>Pseudomonadota</taxon>
        <taxon>Alphaproteobacteria</taxon>
        <taxon>Hyphomicrobiales</taxon>
        <taxon>Rhizobiaceae</taxon>
        <taxon>Ciceribacter</taxon>
    </lineage>
</organism>
<keyword evidence="3" id="KW-0233">DNA recombination</keyword>
<dbReference type="AlphaFoldDB" id="A0A512HNF5"/>
<dbReference type="EMBL" id="BJZP01000027">
    <property type="protein sequence ID" value="GEO86971.1"/>
    <property type="molecule type" value="Genomic_DNA"/>
</dbReference>
<dbReference type="GO" id="GO:0015074">
    <property type="term" value="P:DNA integration"/>
    <property type="evidence" value="ECO:0007669"/>
    <property type="project" value="UniProtKB-KW"/>
</dbReference>
<evidence type="ECO:0000313" key="9">
    <source>
        <dbReference type="Proteomes" id="UP000321717"/>
    </source>
</evidence>
<accession>A0A512HNF5</accession>
<comment type="caution">
    <text evidence="8">The sequence shown here is derived from an EMBL/GenBank/DDBJ whole genome shotgun (WGS) entry which is preliminary data.</text>
</comment>
<dbReference type="PANTHER" id="PTHR30461:SF2">
    <property type="entry name" value="SERINE RECOMBINASE PINE-RELATED"/>
    <property type="match status" value="1"/>
</dbReference>
<feature type="domain" description="Resolvase/invertase-type recombinase catalytic" evidence="7">
    <location>
        <begin position="40"/>
        <end position="182"/>
    </location>
</feature>
<evidence type="ECO:0000256" key="4">
    <source>
        <dbReference type="PIRSR" id="PIRSR606118-50"/>
    </source>
</evidence>
<dbReference type="SMART" id="SM00857">
    <property type="entry name" value="Resolvase"/>
    <property type="match status" value="1"/>
</dbReference>
<keyword evidence="1" id="KW-0229">DNA integration</keyword>
<dbReference type="Proteomes" id="UP000321717">
    <property type="component" value="Unassembled WGS sequence"/>
</dbReference>
<feature type="region of interest" description="Disordered" evidence="6">
    <location>
        <begin position="1"/>
        <end position="39"/>
    </location>
</feature>
<feature type="compositionally biased region" description="Low complexity" evidence="6">
    <location>
        <begin position="11"/>
        <end position="20"/>
    </location>
</feature>
<evidence type="ECO:0000256" key="2">
    <source>
        <dbReference type="ARBA" id="ARBA00023125"/>
    </source>
</evidence>
<dbReference type="GO" id="GO:0003677">
    <property type="term" value="F:DNA binding"/>
    <property type="evidence" value="ECO:0007669"/>
    <property type="project" value="UniProtKB-KW"/>
</dbReference>
<evidence type="ECO:0000259" key="7">
    <source>
        <dbReference type="PROSITE" id="PS51736"/>
    </source>
</evidence>
<dbReference type="InterPro" id="IPR036162">
    <property type="entry name" value="Resolvase-like_N_sf"/>
</dbReference>
<dbReference type="SUPFAM" id="SSF53041">
    <property type="entry name" value="Resolvase-like"/>
    <property type="match status" value="1"/>
</dbReference>
<keyword evidence="9" id="KW-1185">Reference proteome</keyword>
<evidence type="ECO:0000256" key="1">
    <source>
        <dbReference type="ARBA" id="ARBA00022908"/>
    </source>
</evidence>
<dbReference type="PANTHER" id="PTHR30461">
    <property type="entry name" value="DNA-INVERTASE FROM LAMBDOID PROPHAGE"/>
    <property type="match status" value="1"/>
</dbReference>
<keyword evidence="2" id="KW-0238">DNA-binding</keyword>
<dbReference type="PROSITE" id="PS51736">
    <property type="entry name" value="RECOMBINASES_3"/>
    <property type="match status" value="1"/>
</dbReference>
<evidence type="ECO:0000256" key="6">
    <source>
        <dbReference type="SAM" id="MobiDB-lite"/>
    </source>
</evidence>
<dbReference type="GO" id="GO:0000150">
    <property type="term" value="F:DNA strand exchange activity"/>
    <property type="evidence" value="ECO:0007669"/>
    <property type="project" value="InterPro"/>
</dbReference>
<reference evidence="8 9" key="1">
    <citation type="submission" date="2019-07" db="EMBL/GenBank/DDBJ databases">
        <title>Whole genome shotgun sequence of Rhizobium naphthalenivorans NBRC 107585.</title>
        <authorList>
            <person name="Hosoyama A."/>
            <person name="Uohara A."/>
            <person name="Ohji S."/>
            <person name="Ichikawa N."/>
        </authorList>
    </citation>
    <scope>NUCLEOTIDE SEQUENCE [LARGE SCALE GENOMIC DNA]</scope>
    <source>
        <strain evidence="8 9">NBRC 107585</strain>
    </source>
</reference>
<protein>
    <recommendedName>
        <fullName evidence="7">Resolvase/invertase-type recombinase catalytic domain-containing protein</fullName>
    </recommendedName>
</protein>
<evidence type="ECO:0000313" key="8">
    <source>
        <dbReference type="EMBL" id="GEO86971.1"/>
    </source>
</evidence>
<feature type="active site" description="O-(5'-phospho-DNA)-serine intermediate" evidence="4 5">
    <location>
        <position position="48"/>
    </location>
</feature>
<dbReference type="Pfam" id="PF00239">
    <property type="entry name" value="Resolvase"/>
    <property type="match status" value="1"/>
</dbReference>